<evidence type="ECO:0000256" key="3">
    <source>
        <dbReference type="ARBA" id="ARBA00048782"/>
    </source>
</evidence>
<dbReference type="HAMAP" id="MF_01401">
    <property type="entry name" value="MsrA"/>
    <property type="match status" value="1"/>
</dbReference>
<dbReference type="PROSITE" id="PS51257">
    <property type="entry name" value="PROKAR_LIPOPROTEIN"/>
    <property type="match status" value="1"/>
</dbReference>
<sequence length="221" mass="25028">MKKIISVFLLTIIVVACGNKPKEKSEAQQKLANATPVEVSETQDGLKKAYFASGCFWCVEAIYESVKGVKEVISGYAGGHTKNPTYEENNTGKTGHAEAVEVIYDPEIVSFQTLVDVYFGSQNVTQQNGQGPDIGSQYRSIIFFQNEVQKKIIEEKITALSEKYNDEVAAEVMPFQKFWKAEGYHQDYKNKHPENSYIQNVSNPRFQKFKNKFPELLKEGY</sequence>
<dbReference type="PANTHER" id="PTHR43774">
    <property type="entry name" value="PEPTIDE METHIONINE SULFOXIDE REDUCTASE"/>
    <property type="match status" value="1"/>
</dbReference>
<dbReference type="Pfam" id="PF01625">
    <property type="entry name" value="PMSR"/>
    <property type="match status" value="1"/>
</dbReference>
<dbReference type="EC" id="1.8.4.11" evidence="4"/>
<feature type="domain" description="Peptide methionine sulphoxide reductase MsrA" evidence="5">
    <location>
        <begin position="48"/>
        <end position="197"/>
    </location>
</feature>
<dbReference type="EMBL" id="JAVDQA010000012">
    <property type="protein sequence ID" value="MDR6302197.1"/>
    <property type="molecule type" value="Genomic_DNA"/>
</dbReference>
<evidence type="ECO:0000313" key="7">
    <source>
        <dbReference type="Proteomes" id="UP001257659"/>
    </source>
</evidence>
<comment type="catalytic activity">
    <reaction evidence="3 4">
        <text>[thioredoxin]-disulfide + L-methionine + H2O = L-methionine (S)-S-oxide + [thioredoxin]-dithiol</text>
        <dbReference type="Rhea" id="RHEA:19993"/>
        <dbReference type="Rhea" id="RHEA-COMP:10698"/>
        <dbReference type="Rhea" id="RHEA-COMP:10700"/>
        <dbReference type="ChEBI" id="CHEBI:15377"/>
        <dbReference type="ChEBI" id="CHEBI:29950"/>
        <dbReference type="ChEBI" id="CHEBI:50058"/>
        <dbReference type="ChEBI" id="CHEBI:57844"/>
        <dbReference type="ChEBI" id="CHEBI:58772"/>
        <dbReference type="EC" id="1.8.4.11"/>
    </reaction>
</comment>
<comment type="similarity">
    <text evidence="4">Belongs to the MsrA Met sulfoxide reductase family.</text>
</comment>
<feature type="active site" evidence="4">
    <location>
        <position position="55"/>
    </location>
</feature>
<protein>
    <recommendedName>
        <fullName evidence="4">Peptide methionine sulfoxide reductase MsrA</fullName>
        <shortName evidence="4">Protein-methionine-S-oxide reductase</shortName>
        <ecNumber evidence="4">1.8.4.11</ecNumber>
    </recommendedName>
    <alternativeName>
        <fullName evidence="4">Peptide-methionine (S)-S-oxide reductase</fullName>
        <shortName evidence="4">Peptide Met(O) reductase</shortName>
    </alternativeName>
</protein>
<evidence type="ECO:0000256" key="2">
    <source>
        <dbReference type="ARBA" id="ARBA00047806"/>
    </source>
</evidence>
<dbReference type="InterPro" id="IPR002569">
    <property type="entry name" value="Met_Sox_Rdtase_MsrA_dom"/>
</dbReference>
<evidence type="ECO:0000256" key="4">
    <source>
        <dbReference type="HAMAP-Rule" id="MF_01401"/>
    </source>
</evidence>
<dbReference type="NCBIfam" id="TIGR00401">
    <property type="entry name" value="msrA"/>
    <property type="match status" value="1"/>
</dbReference>
<name>A0ABU1K9B4_9FLAO</name>
<evidence type="ECO:0000313" key="6">
    <source>
        <dbReference type="EMBL" id="MDR6302197.1"/>
    </source>
</evidence>
<dbReference type="SUPFAM" id="SSF55068">
    <property type="entry name" value="Peptide methionine sulfoxide reductase"/>
    <property type="match status" value="1"/>
</dbReference>
<dbReference type="Proteomes" id="UP001257659">
    <property type="component" value="Unassembled WGS sequence"/>
</dbReference>
<evidence type="ECO:0000256" key="1">
    <source>
        <dbReference type="ARBA" id="ARBA00023002"/>
    </source>
</evidence>
<comment type="function">
    <text evidence="4">Has an important function as a repair enzyme for proteins that have been inactivated by oxidation. Catalyzes the reversible oxidation-reduction of methionine sulfoxide in proteins to methionine.</text>
</comment>
<comment type="caution">
    <text evidence="6">The sequence shown here is derived from an EMBL/GenBank/DDBJ whole genome shotgun (WGS) entry which is preliminary data.</text>
</comment>
<dbReference type="RefSeq" id="WP_309730589.1">
    <property type="nucleotide sequence ID" value="NZ_JAVDQA010000012.1"/>
</dbReference>
<dbReference type="InterPro" id="IPR036509">
    <property type="entry name" value="Met_Sox_Rdtase_MsrA_sf"/>
</dbReference>
<keyword evidence="7" id="KW-1185">Reference proteome</keyword>
<evidence type="ECO:0000259" key="5">
    <source>
        <dbReference type="Pfam" id="PF01625"/>
    </source>
</evidence>
<dbReference type="PANTHER" id="PTHR43774:SF1">
    <property type="entry name" value="PEPTIDE METHIONINE SULFOXIDE REDUCTASE MSRA 2"/>
    <property type="match status" value="1"/>
</dbReference>
<accession>A0ABU1K9B4</accession>
<keyword evidence="1 4" id="KW-0560">Oxidoreductase</keyword>
<dbReference type="Gene3D" id="3.30.1060.10">
    <property type="entry name" value="Peptide methionine sulphoxide reductase MsrA"/>
    <property type="match status" value="1"/>
</dbReference>
<dbReference type="GO" id="GO:0008113">
    <property type="term" value="F:peptide-methionine (S)-S-oxide reductase activity"/>
    <property type="evidence" value="ECO:0007669"/>
    <property type="project" value="UniProtKB-EC"/>
</dbReference>
<gene>
    <name evidence="4" type="primary">msrA</name>
    <name evidence="6" type="ORF">GGR31_002876</name>
</gene>
<proteinExistence type="inferred from homology"/>
<comment type="catalytic activity">
    <reaction evidence="2 4">
        <text>L-methionyl-[protein] + [thioredoxin]-disulfide + H2O = L-methionyl-(S)-S-oxide-[protein] + [thioredoxin]-dithiol</text>
        <dbReference type="Rhea" id="RHEA:14217"/>
        <dbReference type="Rhea" id="RHEA-COMP:10698"/>
        <dbReference type="Rhea" id="RHEA-COMP:10700"/>
        <dbReference type="Rhea" id="RHEA-COMP:12313"/>
        <dbReference type="Rhea" id="RHEA-COMP:12315"/>
        <dbReference type="ChEBI" id="CHEBI:15377"/>
        <dbReference type="ChEBI" id="CHEBI:16044"/>
        <dbReference type="ChEBI" id="CHEBI:29950"/>
        <dbReference type="ChEBI" id="CHEBI:44120"/>
        <dbReference type="ChEBI" id="CHEBI:50058"/>
        <dbReference type="EC" id="1.8.4.11"/>
    </reaction>
</comment>
<reference evidence="6 7" key="1">
    <citation type="submission" date="2023-07" db="EMBL/GenBank/DDBJ databases">
        <title>Genomic Encyclopedia of Type Strains, Phase IV (KMG-IV): sequencing the most valuable type-strain genomes for metagenomic binning, comparative biology and taxonomic classification.</title>
        <authorList>
            <person name="Goeker M."/>
        </authorList>
    </citation>
    <scope>NUCLEOTIDE SEQUENCE [LARGE SCALE GENOMIC DNA]</scope>
    <source>
        <strain evidence="6 7">DSM 102814</strain>
    </source>
</reference>
<organism evidence="6 7">
    <name type="scientific">Mesonia maritima</name>
    <dbReference type="NCBI Taxonomy" id="1793873"/>
    <lineage>
        <taxon>Bacteria</taxon>
        <taxon>Pseudomonadati</taxon>
        <taxon>Bacteroidota</taxon>
        <taxon>Flavobacteriia</taxon>
        <taxon>Flavobacteriales</taxon>
        <taxon>Flavobacteriaceae</taxon>
        <taxon>Mesonia</taxon>
    </lineage>
</organism>